<gene>
    <name evidence="1" type="ORF">ACFQ1S_01975</name>
</gene>
<comment type="caution">
    <text evidence="1">The sequence shown here is derived from an EMBL/GenBank/DDBJ whole genome shotgun (WGS) entry which is preliminary data.</text>
</comment>
<proteinExistence type="predicted"/>
<protein>
    <submittedName>
        <fullName evidence="1">Uncharacterized protein</fullName>
    </submittedName>
</protein>
<sequence>WLLAAEAVAVVVLSAELDTYWLLPLRRLKVRLTHPLAGEFHVPVASTVQQLHKSQAYRSVYPLLRSDLLDTWDDGEWRILTYSADQDGDRVTAVFAVPRDRYEPTAVKVALA</sequence>
<evidence type="ECO:0000313" key="1">
    <source>
        <dbReference type="EMBL" id="MFD1044444.1"/>
    </source>
</evidence>
<reference evidence="2" key="1">
    <citation type="journal article" date="2019" name="Int. J. Syst. Evol. Microbiol.">
        <title>The Global Catalogue of Microorganisms (GCM) 10K type strain sequencing project: providing services to taxonomists for standard genome sequencing and annotation.</title>
        <authorList>
            <consortium name="The Broad Institute Genomics Platform"/>
            <consortium name="The Broad Institute Genome Sequencing Center for Infectious Disease"/>
            <person name="Wu L."/>
            <person name="Ma J."/>
        </authorList>
    </citation>
    <scope>NUCLEOTIDE SEQUENCE [LARGE SCALE GENOMIC DNA]</scope>
    <source>
        <strain evidence="2">JCM 31486</strain>
    </source>
</reference>
<dbReference type="Proteomes" id="UP001597045">
    <property type="component" value="Unassembled WGS sequence"/>
</dbReference>
<accession>A0ABW3M4E0</accession>
<dbReference type="EMBL" id="JBHTIS010000056">
    <property type="protein sequence ID" value="MFD1044444.1"/>
    <property type="molecule type" value="Genomic_DNA"/>
</dbReference>
<keyword evidence="2" id="KW-1185">Reference proteome</keyword>
<feature type="non-terminal residue" evidence="1">
    <location>
        <position position="1"/>
    </location>
</feature>
<organism evidence="1 2">
    <name type="scientific">Kibdelosporangium lantanae</name>
    <dbReference type="NCBI Taxonomy" id="1497396"/>
    <lineage>
        <taxon>Bacteria</taxon>
        <taxon>Bacillati</taxon>
        <taxon>Actinomycetota</taxon>
        <taxon>Actinomycetes</taxon>
        <taxon>Pseudonocardiales</taxon>
        <taxon>Pseudonocardiaceae</taxon>
        <taxon>Kibdelosporangium</taxon>
    </lineage>
</organism>
<evidence type="ECO:0000313" key="2">
    <source>
        <dbReference type="Proteomes" id="UP001597045"/>
    </source>
</evidence>
<name>A0ABW3M4E0_9PSEU</name>